<comment type="caution">
    <text evidence="1">The sequence shown here is derived from an EMBL/GenBank/DDBJ whole genome shotgun (WGS) entry which is preliminary data.</text>
</comment>
<organism evidence="1 2">
    <name type="scientific">Stereocaulon virgatum</name>
    <dbReference type="NCBI Taxonomy" id="373712"/>
    <lineage>
        <taxon>Eukaryota</taxon>
        <taxon>Fungi</taxon>
        <taxon>Dikarya</taxon>
        <taxon>Ascomycota</taxon>
        <taxon>Pezizomycotina</taxon>
        <taxon>Lecanoromycetes</taxon>
        <taxon>OSLEUM clade</taxon>
        <taxon>Lecanoromycetidae</taxon>
        <taxon>Lecanorales</taxon>
        <taxon>Lecanorineae</taxon>
        <taxon>Stereocaulaceae</taxon>
        <taxon>Stereocaulon</taxon>
    </lineage>
</organism>
<reference evidence="1 2" key="1">
    <citation type="submission" date="2024-09" db="EMBL/GenBank/DDBJ databases">
        <title>Rethinking Asexuality: The Enigmatic Case of Functional Sexual Genes in Lepraria (Stereocaulaceae).</title>
        <authorList>
            <person name="Doellman M."/>
            <person name="Sun Y."/>
            <person name="Barcenas-Pena A."/>
            <person name="Lumbsch H.T."/>
            <person name="Grewe F."/>
        </authorList>
    </citation>
    <scope>NUCLEOTIDE SEQUENCE [LARGE SCALE GENOMIC DNA]</scope>
    <source>
        <strain evidence="1 2">Mercado 3170</strain>
    </source>
</reference>
<accession>A0ABR4ASE2</accession>
<dbReference type="EMBL" id="JBEFKJ010000001">
    <property type="protein sequence ID" value="KAL2048622.1"/>
    <property type="molecule type" value="Genomic_DNA"/>
</dbReference>
<evidence type="ECO:0000313" key="2">
    <source>
        <dbReference type="Proteomes" id="UP001590950"/>
    </source>
</evidence>
<dbReference type="Proteomes" id="UP001590950">
    <property type="component" value="Unassembled WGS sequence"/>
</dbReference>
<keyword evidence="2" id="KW-1185">Reference proteome</keyword>
<protein>
    <submittedName>
        <fullName evidence="1">Uncharacterized protein</fullName>
    </submittedName>
</protein>
<proteinExistence type="predicted"/>
<sequence length="107" mass="12046">MLAKIGAPYAQNRDASYFLWYDMKAWRTETTAKSNLMAIQVHALTAKCSCACFVGGFDSMQASLAKESRTSMLDCEGIMTFDTDLKSEKGCEEGWRRACQRLSSRHE</sequence>
<evidence type="ECO:0000313" key="1">
    <source>
        <dbReference type="EMBL" id="KAL2048622.1"/>
    </source>
</evidence>
<gene>
    <name evidence="1" type="ORF">N7G274_000534</name>
</gene>
<name>A0ABR4ASE2_9LECA</name>